<dbReference type="AlphaFoldDB" id="A0A663EB96"/>
<evidence type="ECO:0000256" key="1">
    <source>
        <dbReference type="ARBA" id="ARBA00022801"/>
    </source>
</evidence>
<dbReference type="PANTHER" id="PTHR10728">
    <property type="entry name" value="CYTOSOLIC PHOSPHOLIPASE A2"/>
    <property type="match status" value="1"/>
</dbReference>
<sequence length="623" mass="71511">MRYTYSLQLSFENFFLTTPKKDFHSSFQTAAVVLINIHKLLYTPPHKKTSDHKSPQLQSTVHRYLILCSSQDDLDIRLGFDLCAQEQDFIHKRKKVVAAALKDILQLEEDLQDDEVPVVAIMTTGGGTRALTAMYAHLLSVQELNVLDCVSYITGLSGTTWTMSNLYEDPDWSQKDLKETLKDARKHVLKNKFFTCFAPDRLKYYLKELCQRKQEGHQICFTDLWGLIIETMLHEKEESHKLTDQQQALNQGQNPMPIYLSLNVKDKISDQDFREWVEFTPYEVGFLKYGAFIRAEDFGSEFFMGRLMKKIPESRICFLEGDLLLWGNVILTSTMKPHMRTVICSSADDETLFPTRPNELDTRVVCPTDSFSDIFRDVATLRPAASEIHNFLKGFQMNNNYLESEFSKWKDCELDSQPNHLTAGTDYLILIDTAFAFATSYPPLMRPERKVDVILHFNYSSVLAPYTPLKEASKYFAKQGIPFPAKVPDDQETPHVKECYIVGDKESPETPIVIFFPLVNDTFRDYKAPGVKRSPSELAEGDVDVANTCGPYYINNLSYSEEDFDKLVNLSYYNIQNNKDLILQALRTAVERKKQHKKEQPLQKPPNGDAWLGEAVLCSCLQK</sequence>
<dbReference type="SMART" id="SM00022">
    <property type="entry name" value="PLAc"/>
    <property type="match status" value="1"/>
</dbReference>
<dbReference type="Proteomes" id="UP000472275">
    <property type="component" value="Chromosome 2"/>
</dbReference>
<dbReference type="PANTHER" id="PTHR10728:SF67">
    <property type="entry name" value="PHOSPHOLIPASE A2"/>
    <property type="match status" value="1"/>
</dbReference>
<evidence type="ECO:0000313" key="5">
    <source>
        <dbReference type="Ensembl" id="ENSACCP00020009565.1"/>
    </source>
</evidence>
<proteinExistence type="predicted"/>
<accession>A0A663EB96</accession>
<dbReference type="PROSITE" id="PS51210">
    <property type="entry name" value="PLA2C"/>
    <property type="match status" value="1"/>
</dbReference>
<keyword evidence="1 3" id="KW-0378">Hydrolase</keyword>
<keyword evidence="6" id="KW-1185">Reference proteome</keyword>
<dbReference type="GO" id="GO:0047498">
    <property type="term" value="F:calcium-dependent phospholipase A2 activity"/>
    <property type="evidence" value="ECO:0007669"/>
    <property type="project" value="TreeGrafter"/>
</dbReference>
<name>A0A663EB96_AQUCH</name>
<reference evidence="5" key="1">
    <citation type="submission" date="2025-08" db="UniProtKB">
        <authorList>
            <consortium name="Ensembl"/>
        </authorList>
    </citation>
    <scope>IDENTIFICATION</scope>
</reference>
<dbReference type="GO" id="GO:0005544">
    <property type="term" value="F:calcium-dependent phospholipid binding"/>
    <property type="evidence" value="ECO:0007669"/>
    <property type="project" value="TreeGrafter"/>
</dbReference>
<dbReference type="FunFam" id="3.40.1090.10:FF:000002">
    <property type="entry name" value="Phospholipase A2"/>
    <property type="match status" value="1"/>
</dbReference>
<dbReference type="InterPro" id="IPR016035">
    <property type="entry name" value="Acyl_Trfase/lysoPLipase"/>
</dbReference>
<dbReference type="Pfam" id="PF01735">
    <property type="entry name" value="PLA2_B"/>
    <property type="match status" value="1"/>
</dbReference>
<dbReference type="InterPro" id="IPR002642">
    <property type="entry name" value="LysoPLipase_cat_dom"/>
</dbReference>
<evidence type="ECO:0000313" key="6">
    <source>
        <dbReference type="Proteomes" id="UP000472275"/>
    </source>
</evidence>
<dbReference type="CDD" id="cd07201">
    <property type="entry name" value="cPLA2_Grp-IVB-IVD-IVE-IVF"/>
    <property type="match status" value="1"/>
</dbReference>
<dbReference type="GO" id="GO:0046475">
    <property type="term" value="P:glycerophospholipid catabolic process"/>
    <property type="evidence" value="ECO:0007669"/>
    <property type="project" value="TreeGrafter"/>
</dbReference>
<organism evidence="5 6">
    <name type="scientific">Aquila chrysaetos chrysaetos</name>
    <dbReference type="NCBI Taxonomy" id="223781"/>
    <lineage>
        <taxon>Eukaryota</taxon>
        <taxon>Metazoa</taxon>
        <taxon>Chordata</taxon>
        <taxon>Craniata</taxon>
        <taxon>Vertebrata</taxon>
        <taxon>Euteleostomi</taxon>
        <taxon>Archelosauria</taxon>
        <taxon>Archosauria</taxon>
        <taxon>Dinosauria</taxon>
        <taxon>Saurischia</taxon>
        <taxon>Theropoda</taxon>
        <taxon>Coelurosauria</taxon>
        <taxon>Aves</taxon>
        <taxon>Neognathae</taxon>
        <taxon>Neoaves</taxon>
        <taxon>Telluraves</taxon>
        <taxon>Accipitrimorphae</taxon>
        <taxon>Accipitriformes</taxon>
        <taxon>Accipitridae</taxon>
        <taxon>Accipitrinae</taxon>
        <taxon>Aquila</taxon>
    </lineage>
</organism>
<feature type="domain" description="PLA2c" evidence="4">
    <location>
        <begin position="67"/>
        <end position="623"/>
    </location>
</feature>
<dbReference type="GO" id="GO:0005829">
    <property type="term" value="C:cytosol"/>
    <property type="evidence" value="ECO:0007669"/>
    <property type="project" value="TreeGrafter"/>
</dbReference>
<evidence type="ECO:0000259" key="4">
    <source>
        <dbReference type="PROSITE" id="PS51210"/>
    </source>
</evidence>
<dbReference type="SUPFAM" id="SSF52151">
    <property type="entry name" value="FabD/lysophospholipase-like"/>
    <property type="match status" value="1"/>
</dbReference>
<reference evidence="5" key="2">
    <citation type="submission" date="2025-09" db="UniProtKB">
        <authorList>
            <consortium name="Ensembl"/>
        </authorList>
    </citation>
    <scope>IDENTIFICATION</scope>
</reference>
<protein>
    <recommendedName>
        <fullName evidence="4">PLA2c domain-containing protein</fullName>
    </recommendedName>
</protein>
<evidence type="ECO:0000256" key="2">
    <source>
        <dbReference type="ARBA" id="ARBA00023098"/>
    </source>
</evidence>
<dbReference type="Ensembl" id="ENSACCT00020009971.1">
    <property type="protein sequence ID" value="ENSACCP00020009565.1"/>
    <property type="gene ID" value="ENSACCG00020006523.1"/>
</dbReference>
<dbReference type="GO" id="GO:0005509">
    <property type="term" value="F:calcium ion binding"/>
    <property type="evidence" value="ECO:0007669"/>
    <property type="project" value="TreeGrafter"/>
</dbReference>
<dbReference type="GeneTree" id="ENSGT01030000234606"/>
<evidence type="ECO:0000256" key="3">
    <source>
        <dbReference type="PROSITE-ProRule" id="PRU00555"/>
    </source>
</evidence>
<keyword evidence="2 3" id="KW-0443">Lipid metabolism</keyword>
<dbReference type="Gene3D" id="3.40.1090.10">
    <property type="entry name" value="Cytosolic phospholipase A2 catalytic domain"/>
    <property type="match status" value="1"/>
</dbReference>
<dbReference type="InParanoid" id="A0A663EB96"/>
<keyword evidence="3" id="KW-0442">Lipid degradation</keyword>